<organism evidence="2">
    <name type="scientific">Cuerna arida</name>
    <dbReference type="NCBI Taxonomy" id="1464854"/>
    <lineage>
        <taxon>Eukaryota</taxon>
        <taxon>Metazoa</taxon>
        <taxon>Ecdysozoa</taxon>
        <taxon>Arthropoda</taxon>
        <taxon>Hexapoda</taxon>
        <taxon>Insecta</taxon>
        <taxon>Pterygota</taxon>
        <taxon>Neoptera</taxon>
        <taxon>Paraneoptera</taxon>
        <taxon>Hemiptera</taxon>
        <taxon>Auchenorrhyncha</taxon>
        <taxon>Membracoidea</taxon>
        <taxon>Cicadellidae</taxon>
        <taxon>Cicadellinae</taxon>
        <taxon>Proconiini</taxon>
        <taxon>Cuerna</taxon>
    </lineage>
</organism>
<feature type="non-terminal residue" evidence="2">
    <location>
        <position position="102"/>
    </location>
</feature>
<gene>
    <name evidence="2" type="ORF">g.47735</name>
</gene>
<evidence type="ECO:0000313" key="2">
    <source>
        <dbReference type="EMBL" id="JAS52120.1"/>
    </source>
</evidence>
<sequence length="102" mass="11182">KSGEEEVEMGENDAPGSEDLQKDEDHKIERDSLNSFKDGSVKSSKVGSAKSNGDESEQKSSDSGLATDEVKESEINNEYPQETDFESHHSQSRKSSTSEPTQ</sequence>
<feature type="compositionally biased region" description="Basic and acidic residues" evidence="1">
    <location>
        <begin position="19"/>
        <end position="32"/>
    </location>
</feature>
<evidence type="ECO:0000256" key="1">
    <source>
        <dbReference type="SAM" id="MobiDB-lite"/>
    </source>
</evidence>
<feature type="region of interest" description="Disordered" evidence="1">
    <location>
        <begin position="1"/>
        <end position="102"/>
    </location>
</feature>
<reference evidence="2" key="1">
    <citation type="submission" date="2015-11" db="EMBL/GenBank/DDBJ databases">
        <title>De novo transcriptome assembly of four potential Pierce s Disease insect vectors from Arizona vineyards.</title>
        <authorList>
            <person name="Tassone E.E."/>
        </authorList>
    </citation>
    <scope>NUCLEOTIDE SEQUENCE</scope>
</reference>
<name>A0A1B6FPL2_9HEMI</name>
<feature type="compositionally biased region" description="Acidic residues" evidence="1">
    <location>
        <begin position="1"/>
        <end position="11"/>
    </location>
</feature>
<feature type="compositionally biased region" description="Low complexity" evidence="1">
    <location>
        <begin position="93"/>
        <end position="102"/>
    </location>
</feature>
<protein>
    <submittedName>
        <fullName evidence="2">Uncharacterized protein</fullName>
    </submittedName>
</protein>
<dbReference type="EMBL" id="GECZ01017649">
    <property type="protein sequence ID" value="JAS52120.1"/>
    <property type="molecule type" value="Transcribed_RNA"/>
</dbReference>
<feature type="non-terminal residue" evidence="2">
    <location>
        <position position="1"/>
    </location>
</feature>
<accession>A0A1B6FPL2</accession>
<proteinExistence type="predicted"/>
<dbReference type="AlphaFoldDB" id="A0A1B6FPL2"/>
<feature type="compositionally biased region" description="Low complexity" evidence="1">
    <location>
        <begin position="35"/>
        <end position="51"/>
    </location>
</feature>